<dbReference type="RefSeq" id="WP_034986608.1">
    <property type="nucleotide sequence ID" value="NZ_AYZF01000017.1"/>
</dbReference>
<comment type="subunit">
    <text evidence="7">Homodimer.</text>
</comment>
<comment type="function">
    <text evidence="7">Required for chromosome condensation and partitioning.</text>
</comment>
<dbReference type="Proteomes" id="UP000050961">
    <property type="component" value="Unassembled WGS sequence"/>
</dbReference>
<dbReference type="InterPro" id="IPR011890">
    <property type="entry name" value="SMC_prok"/>
</dbReference>
<accession>A0A023CUU2</accession>
<dbReference type="Gene3D" id="3.40.50.300">
    <property type="entry name" value="P-loop containing nucleotide triphosphate hydrolases"/>
    <property type="match status" value="2"/>
</dbReference>
<keyword evidence="6 7" id="KW-0238">DNA-binding</keyword>
<keyword evidence="4 7" id="KW-0067">ATP-binding</keyword>
<dbReference type="CDD" id="cd03278">
    <property type="entry name" value="ABC_SMC_barmotin"/>
    <property type="match status" value="2"/>
</dbReference>
<evidence type="ECO:0000256" key="4">
    <source>
        <dbReference type="ARBA" id="ARBA00022840"/>
    </source>
</evidence>
<dbReference type="GO" id="GO:0006260">
    <property type="term" value="P:DNA replication"/>
    <property type="evidence" value="ECO:0007669"/>
    <property type="project" value="UniProtKB-UniRule"/>
</dbReference>
<dbReference type="InterPro" id="IPR027417">
    <property type="entry name" value="P-loop_NTPase"/>
</dbReference>
<dbReference type="Pfam" id="PF02463">
    <property type="entry name" value="SMC_N"/>
    <property type="match status" value="1"/>
</dbReference>
<protein>
    <recommendedName>
        <fullName evidence="7">Chromosome partition protein Smc</fullName>
    </recommendedName>
</protein>
<feature type="binding site" evidence="7">
    <location>
        <begin position="32"/>
        <end position="39"/>
    </location>
    <ligand>
        <name>ATP</name>
        <dbReference type="ChEBI" id="CHEBI:30616"/>
    </ligand>
</feature>
<dbReference type="InterPro" id="IPR003395">
    <property type="entry name" value="RecF/RecN/SMC_N"/>
</dbReference>
<dbReference type="NCBIfam" id="TIGR02168">
    <property type="entry name" value="SMC_prok_B"/>
    <property type="match status" value="1"/>
</dbReference>
<organism evidence="10 11">
    <name type="scientific">Liquorilactobacillus sucicola DSM 21376 = JCM 15457</name>
    <dbReference type="NCBI Taxonomy" id="1423806"/>
    <lineage>
        <taxon>Bacteria</taxon>
        <taxon>Bacillati</taxon>
        <taxon>Bacillota</taxon>
        <taxon>Bacilli</taxon>
        <taxon>Lactobacillales</taxon>
        <taxon>Lactobacillaceae</taxon>
        <taxon>Liquorilactobacillus</taxon>
    </lineage>
</organism>
<evidence type="ECO:0000256" key="3">
    <source>
        <dbReference type="ARBA" id="ARBA00022741"/>
    </source>
</evidence>
<dbReference type="PIRSF" id="PIRSF005719">
    <property type="entry name" value="SMC"/>
    <property type="match status" value="1"/>
</dbReference>
<dbReference type="AlphaFoldDB" id="A0A023CUU2"/>
<dbReference type="Gene3D" id="1.10.287.1490">
    <property type="match status" value="1"/>
</dbReference>
<dbReference type="GO" id="GO:0005694">
    <property type="term" value="C:chromosome"/>
    <property type="evidence" value="ECO:0007669"/>
    <property type="project" value="InterPro"/>
</dbReference>
<dbReference type="Pfam" id="PF06470">
    <property type="entry name" value="SMC_hinge"/>
    <property type="match status" value="1"/>
</dbReference>
<keyword evidence="5 7" id="KW-0175">Coiled coil</keyword>
<evidence type="ECO:0000256" key="2">
    <source>
        <dbReference type="ARBA" id="ARBA00022490"/>
    </source>
</evidence>
<dbReference type="STRING" id="1423806.FD15_GL001776"/>
<keyword evidence="3 7" id="KW-0547">Nucleotide-binding</keyword>
<evidence type="ECO:0000313" key="11">
    <source>
        <dbReference type="Proteomes" id="UP000050961"/>
    </source>
</evidence>
<dbReference type="Gene3D" id="1.20.1060.20">
    <property type="match status" value="1"/>
</dbReference>
<dbReference type="InterPro" id="IPR024704">
    <property type="entry name" value="SMC"/>
</dbReference>
<dbReference type="GO" id="GO:0005737">
    <property type="term" value="C:cytoplasm"/>
    <property type="evidence" value="ECO:0007669"/>
    <property type="project" value="UniProtKB-SubCell"/>
</dbReference>
<feature type="domain" description="SMC hinge" evidence="9">
    <location>
        <begin position="518"/>
        <end position="638"/>
    </location>
</feature>
<comment type="caution">
    <text evidence="10">The sequence shown here is derived from an EMBL/GenBank/DDBJ whole genome shotgun (WGS) entry which is preliminary data.</text>
</comment>
<dbReference type="GO" id="GO:0016887">
    <property type="term" value="F:ATP hydrolysis activity"/>
    <property type="evidence" value="ECO:0007669"/>
    <property type="project" value="InterPro"/>
</dbReference>
<dbReference type="OrthoDB" id="9808768at2"/>
<evidence type="ECO:0000256" key="6">
    <source>
        <dbReference type="ARBA" id="ARBA00023125"/>
    </source>
</evidence>
<keyword evidence="2 7" id="KW-0963">Cytoplasm</keyword>
<dbReference type="HAMAP" id="MF_01894">
    <property type="entry name" value="Smc_prok"/>
    <property type="match status" value="1"/>
</dbReference>
<feature type="region of interest" description="Disordered" evidence="8">
    <location>
        <begin position="297"/>
        <end position="317"/>
    </location>
</feature>
<dbReference type="SMART" id="SM00968">
    <property type="entry name" value="SMC_hinge"/>
    <property type="match status" value="1"/>
</dbReference>
<dbReference type="SUPFAM" id="SSF52540">
    <property type="entry name" value="P-loop containing nucleoside triphosphate hydrolases"/>
    <property type="match status" value="1"/>
</dbReference>
<evidence type="ECO:0000256" key="8">
    <source>
        <dbReference type="SAM" id="MobiDB-lite"/>
    </source>
</evidence>
<keyword evidence="11" id="KW-1185">Reference proteome</keyword>
<dbReference type="GO" id="GO:0005524">
    <property type="term" value="F:ATP binding"/>
    <property type="evidence" value="ECO:0007669"/>
    <property type="project" value="UniProtKB-UniRule"/>
</dbReference>
<proteinExistence type="inferred from homology"/>
<evidence type="ECO:0000256" key="7">
    <source>
        <dbReference type="HAMAP-Rule" id="MF_01894"/>
    </source>
</evidence>
<dbReference type="SUPFAM" id="SSF75553">
    <property type="entry name" value="Smc hinge domain"/>
    <property type="match status" value="1"/>
</dbReference>
<evidence type="ECO:0000256" key="1">
    <source>
        <dbReference type="ARBA" id="ARBA00004496"/>
    </source>
</evidence>
<comment type="subcellular location">
    <subcellularLocation>
        <location evidence="1 7">Cytoplasm</location>
    </subcellularLocation>
</comment>
<feature type="coiled-coil region" evidence="7">
    <location>
        <begin position="420"/>
        <end position="475"/>
    </location>
</feature>
<dbReference type="Gene3D" id="3.30.70.1620">
    <property type="match status" value="1"/>
</dbReference>
<dbReference type="InterPro" id="IPR010935">
    <property type="entry name" value="SMC_hinge"/>
</dbReference>
<dbReference type="eggNOG" id="COG1196">
    <property type="taxonomic scope" value="Bacteria"/>
</dbReference>
<dbReference type="GO" id="GO:0003677">
    <property type="term" value="F:DNA binding"/>
    <property type="evidence" value="ECO:0007669"/>
    <property type="project" value="UniProtKB-UniRule"/>
</dbReference>
<evidence type="ECO:0000256" key="5">
    <source>
        <dbReference type="ARBA" id="ARBA00023054"/>
    </source>
</evidence>
<gene>
    <name evidence="7" type="primary">smc</name>
    <name evidence="10" type="ORF">FD15_GL001776</name>
</gene>
<reference evidence="10 11" key="1">
    <citation type="journal article" date="2015" name="Genome Announc.">
        <title>Expanding the biotechnology potential of lactobacilli through comparative genomics of 213 strains and associated genera.</title>
        <authorList>
            <person name="Sun Z."/>
            <person name="Harris H.M."/>
            <person name="McCann A."/>
            <person name="Guo C."/>
            <person name="Argimon S."/>
            <person name="Zhang W."/>
            <person name="Yang X."/>
            <person name="Jeffery I.B."/>
            <person name="Cooney J.C."/>
            <person name="Kagawa T.F."/>
            <person name="Liu W."/>
            <person name="Song Y."/>
            <person name="Salvetti E."/>
            <person name="Wrobel A."/>
            <person name="Rasinkangas P."/>
            <person name="Parkhill J."/>
            <person name="Rea M.C."/>
            <person name="O'Sullivan O."/>
            <person name="Ritari J."/>
            <person name="Douillard F.P."/>
            <person name="Paul Ross R."/>
            <person name="Yang R."/>
            <person name="Briner A.E."/>
            <person name="Felis G.E."/>
            <person name="de Vos W.M."/>
            <person name="Barrangou R."/>
            <person name="Klaenhammer T.R."/>
            <person name="Caufield P.W."/>
            <person name="Cui Y."/>
            <person name="Zhang H."/>
            <person name="O'Toole P.W."/>
        </authorList>
    </citation>
    <scope>NUCLEOTIDE SEQUENCE [LARGE SCALE GENOMIC DNA]</scope>
    <source>
        <strain evidence="10 11">DSM 21376</strain>
    </source>
</reference>
<name>A0A023CUU2_9LACO</name>
<comment type="similarity">
    <text evidence="7">Belongs to the SMC family.</text>
</comment>
<dbReference type="EMBL" id="AYZF01000017">
    <property type="protein sequence ID" value="KRN05231.1"/>
    <property type="molecule type" value="Genomic_DNA"/>
</dbReference>
<feature type="coiled-coil region" evidence="7">
    <location>
        <begin position="876"/>
        <end position="917"/>
    </location>
</feature>
<dbReference type="FunFam" id="3.40.50.300:FF:000984">
    <property type="entry name" value="Chromosome partition protein Smc"/>
    <property type="match status" value="1"/>
</dbReference>
<feature type="coiled-coil region" evidence="7">
    <location>
        <begin position="680"/>
        <end position="763"/>
    </location>
</feature>
<evidence type="ECO:0000259" key="9">
    <source>
        <dbReference type="SMART" id="SM00968"/>
    </source>
</evidence>
<dbReference type="PATRIC" id="fig|1423806.3.peg.1808"/>
<dbReference type="InterPro" id="IPR036277">
    <property type="entry name" value="SMC_hinge_sf"/>
</dbReference>
<evidence type="ECO:0000313" key="10">
    <source>
        <dbReference type="EMBL" id="KRN05231.1"/>
    </source>
</evidence>
<dbReference type="FunFam" id="3.40.50.300:FF:000901">
    <property type="entry name" value="Chromosome partition protein Smc"/>
    <property type="match status" value="1"/>
</dbReference>
<comment type="domain">
    <text evidence="7">Contains large globular domains required for ATP hydrolysis at each terminus and a third globular domain forming a flexible hinge near the middle of the molecule. These domains are separated by coiled-coil structures.</text>
</comment>
<dbReference type="PANTHER" id="PTHR43977">
    <property type="entry name" value="STRUCTURAL MAINTENANCE OF CHROMOSOMES PROTEIN 3"/>
    <property type="match status" value="1"/>
</dbReference>
<sequence length="1182" mass="134736">MKLKSLVINGFKSFADKTEINFQPGMTAIVGPNGSGKSNIIEAIRWVLGEQSAKNLRGGKMPDVIFAGSSERAALNRAEVLITFDNHDHYLNIKSDEVTVARKIYRDGNSDFLINGQQVRLKDIVNLFMDTGLGRESFSIISQGRVEAIFNSKPQERRAIIEEVAGVFKYKKEKQKAELELAETKDHLERVADIVDELKKQREPLKEQSSIAKDYLVQKKEFDRYNIKRLVLEISSIKSECLKIENEIKKIDEEIVERKKNLQGQQNTANDLHLQEKQLNKKIDQLQEQLVRITRESERLSGQKNMSQQERKFQETRRKELEQQLEDNQINLTTSKTRRKKLAAELQNTKEELEHWRTKISDLTKKAAVDEADVEKRIEQLRSTIIEKMQEQTTLRNRVAYLEKEEKRRTSTKHVVNQKINGLQQKIVLLKEKQHKLQADSAQLQKTIISLNKQVAEHQGQLGKLKEESDLHKQQWYKALEIFQKAQAQYDSLKNITASYAGYYLGVKEVLNERQHLTGVVGPVAEILDVPSKIAHAIEMALGGQLQNVVVTNEQAAKKAIAFLTKNKLGRVTFLPRTTVRRHVINTAQRKILAGITGVLGPANQLVGCSNKEDVPVLEYLLGTTVVVENMDNAIQVEHALGHSLRIVTLAGNIINPGGSMTGGSTKQRRAGLLEQKQKVTQLAKNIATMKSKMDVLELKGAELQQQKENLESALTTENKELAERQRQFQSLQSELALMQKDLKYQKEQLELQQNEFEDSQSESQTFTTSQTSLQSSLVQVSQELTRMRKEYDEQKKGMVDLAQLHKKNEQLLREAHQQHAVVKERVHTISIQLDETDNQLTQLATLISKAQKMLGEIKKEQSLRQLKSSDIISRFKAYSRERTAAEKELDDSRLKREQVHEQAVAAENALERLNGLQEIVFDRKRKQSIRLSRLNTVLDHSLNELSDSYHLTYEKAAIEKSKEDLEHIQHKLKLLKLGISELGKVNLGAIDEYERVNKRYEFLSLQQNDLITAKEQLQKSMLEMDNEVKMRFAKTFAEVASAFSFIFPQIFDGGRATLKLTEPDDLLTTGIEIMAQPEGKNLQQLSLLSGGERALTAITLLFAILKVKPVPFVILDEAEAALDDANVERYSRYLQNFHEQTQFIVITHRKGTMEHSDVLYGITMQESGVSNTVSVSLENIE</sequence>
<dbReference type="GO" id="GO:0007062">
    <property type="term" value="P:sister chromatid cohesion"/>
    <property type="evidence" value="ECO:0007669"/>
    <property type="project" value="InterPro"/>
</dbReference>
<dbReference type="GO" id="GO:0007059">
    <property type="term" value="P:chromosome segregation"/>
    <property type="evidence" value="ECO:0007669"/>
    <property type="project" value="UniProtKB-UniRule"/>
</dbReference>
<dbReference type="GO" id="GO:0030261">
    <property type="term" value="P:chromosome condensation"/>
    <property type="evidence" value="ECO:0007669"/>
    <property type="project" value="InterPro"/>
</dbReference>